<dbReference type="InterPro" id="IPR016069">
    <property type="entry name" value="Translin_C"/>
</dbReference>
<dbReference type="OMA" id="DTCMETC"/>
<keyword evidence="6" id="KW-0479">Metal-binding</keyword>
<evidence type="ECO:0000256" key="1">
    <source>
        <dbReference type="ARBA" id="ARBA00004123"/>
    </source>
</evidence>
<dbReference type="STRING" id="6265.A0A0B2VDH8"/>
<feature type="binding site" evidence="6">
    <location>
        <position position="202"/>
    </location>
    <ligand>
        <name>Mg(2+)</name>
        <dbReference type="ChEBI" id="CHEBI:18420"/>
    </ligand>
</feature>
<keyword evidence="5" id="KW-0539">Nucleus</keyword>
<protein>
    <submittedName>
        <fullName evidence="8">Translin-associated protein X</fullName>
    </submittedName>
</protein>
<dbReference type="EMBL" id="JPKZ01001900">
    <property type="protein sequence ID" value="KHN79524.1"/>
    <property type="molecule type" value="Genomic_DNA"/>
</dbReference>
<sequence length="304" mass="35363">MESSNRGGKEKQQGMAYRSKRFKQNADEEFTGKTLGVEKASLINQHDKELFQSYQRELDGRNDRYERLVKLSRDITIESKRIIFQLHRYTAAKTEKEKEDLLKEVSTRLANLRQKQFYEIAKELHNLDQNLYNRAVAFGLQEFIEAWSFYTFIAANDFLRIDQIAEGLSFNMPTDKGDTTEKCFVEVSVMDYLLGLSDLGGELMRFAINKVAADHCAPTEVAEFMRRLYAYYLLLGNLSYNKDYADKLRVLHNSLMKVEYELYLLKVRSSEVPKEMIADYMSLCVSEVQQSSNMASESARTSYY</sequence>
<dbReference type="GO" id="GO:0046872">
    <property type="term" value="F:metal ion binding"/>
    <property type="evidence" value="ECO:0007669"/>
    <property type="project" value="UniProtKB-KW"/>
</dbReference>
<evidence type="ECO:0000256" key="4">
    <source>
        <dbReference type="ARBA" id="ARBA00022490"/>
    </source>
</evidence>
<dbReference type="OrthoDB" id="31005at2759"/>
<dbReference type="InterPro" id="IPR016068">
    <property type="entry name" value="Translin_N"/>
</dbReference>
<feature type="region of interest" description="Disordered" evidence="7">
    <location>
        <begin position="1"/>
        <end position="23"/>
    </location>
</feature>
<dbReference type="PANTHER" id="PTHR10741">
    <property type="entry name" value="TRANSLIN AND TRANSLIN ASSOCIATED PROTEIN X"/>
    <property type="match status" value="1"/>
</dbReference>
<dbReference type="GO" id="GO:0005634">
    <property type="term" value="C:nucleus"/>
    <property type="evidence" value="ECO:0007669"/>
    <property type="project" value="UniProtKB-SubCell"/>
</dbReference>
<evidence type="ECO:0000256" key="7">
    <source>
        <dbReference type="SAM" id="MobiDB-lite"/>
    </source>
</evidence>
<reference evidence="8 9" key="1">
    <citation type="submission" date="2014-11" db="EMBL/GenBank/DDBJ databases">
        <title>Genetic blueprint of the zoonotic pathogen Toxocara canis.</title>
        <authorList>
            <person name="Zhu X.-Q."/>
            <person name="Korhonen P.K."/>
            <person name="Cai H."/>
            <person name="Young N.D."/>
            <person name="Nejsum P."/>
            <person name="von Samson-Himmelstjerna G."/>
            <person name="Boag P.R."/>
            <person name="Tan P."/>
            <person name="Li Q."/>
            <person name="Min J."/>
            <person name="Yang Y."/>
            <person name="Wang X."/>
            <person name="Fang X."/>
            <person name="Hall R.S."/>
            <person name="Hofmann A."/>
            <person name="Sternberg P.W."/>
            <person name="Jex A.R."/>
            <person name="Gasser R.B."/>
        </authorList>
    </citation>
    <scope>NUCLEOTIDE SEQUENCE [LARGE SCALE GENOMIC DNA]</scope>
    <source>
        <strain evidence="8">PN_DK_2014</strain>
    </source>
</reference>
<dbReference type="Gene3D" id="1.20.58.200">
    <property type="entry name" value="Translin, domain 2"/>
    <property type="match status" value="1"/>
</dbReference>
<dbReference type="Proteomes" id="UP000031036">
    <property type="component" value="Unassembled WGS sequence"/>
</dbReference>
<dbReference type="InterPro" id="IPR002848">
    <property type="entry name" value="Translin_fam"/>
</dbReference>
<evidence type="ECO:0000256" key="6">
    <source>
        <dbReference type="PIRSR" id="PIRSR602848-1"/>
    </source>
</evidence>
<evidence type="ECO:0000256" key="2">
    <source>
        <dbReference type="ARBA" id="ARBA00004496"/>
    </source>
</evidence>
<comment type="caution">
    <text evidence="8">The sequence shown here is derived from an EMBL/GenBank/DDBJ whole genome shotgun (WGS) entry which is preliminary data.</text>
</comment>
<dbReference type="AlphaFoldDB" id="A0A0B2VDH8"/>
<comment type="subcellular location">
    <subcellularLocation>
        <location evidence="2">Cytoplasm</location>
    </subcellularLocation>
    <subcellularLocation>
        <location evidence="1">Nucleus</location>
    </subcellularLocation>
</comment>
<keyword evidence="6" id="KW-0460">Magnesium</keyword>
<dbReference type="Gene3D" id="1.20.58.190">
    <property type="entry name" value="Translin, domain 1"/>
    <property type="match status" value="1"/>
</dbReference>
<dbReference type="GO" id="GO:0005737">
    <property type="term" value="C:cytoplasm"/>
    <property type="evidence" value="ECO:0007669"/>
    <property type="project" value="UniProtKB-SubCell"/>
</dbReference>
<dbReference type="CDD" id="cd14820">
    <property type="entry name" value="TRAX"/>
    <property type="match status" value="1"/>
</dbReference>
<dbReference type="GO" id="GO:0043565">
    <property type="term" value="F:sequence-specific DNA binding"/>
    <property type="evidence" value="ECO:0007669"/>
    <property type="project" value="InterPro"/>
</dbReference>
<evidence type="ECO:0000313" key="9">
    <source>
        <dbReference type="Proteomes" id="UP000031036"/>
    </source>
</evidence>
<dbReference type="SUPFAM" id="SSF74784">
    <property type="entry name" value="Translin"/>
    <property type="match status" value="1"/>
</dbReference>
<evidence type="ECO:0000313" key="8">
    <source>
        <dbReference type="EMBL" id="KHN79524.1"/>
    </source>
</evidence>
<name>A0A0B2VDH8_TOXCA</name>
<dbReference type="InterPro" id="IPR036081">
    <property type="entry name" value="Translin_sf"/>
</dbReference>
<dbReference type="Pfam" id="PF01997">
    <property type="entry name" value="Translin"/>
    <property type="match status" value="1"/>
</dbReference>
<accession>A0A0B2VDH8</accession>
<proteinExistence type="inferred from homology"/>
<comment type="similarity">
    <text evidence="3">Belongs to the translin family.</text>
</comment>
<evidence type="ECO:0000256" key="3">
    <source>
        <dbReference type="ARBA" id="ARBA00005902"/>
    </source>
</evidence>
<evidence type="ECO:0000256" key="5">
    <source>
        <dbReference type="ARBA" id="ARBA00023242"/>
    </source>
</evidence>
<gene>
    <name evidence="8" type="primary">TSNAX</name>
    <name evidence="8" type="ORF">Tcan_13687</name>
</gene>
<keyword evidence="9" id="KW-1185">Reference proteome</keyword>
<feature type="binding site" evidence="6">
    <location>
        <position position="145"/>
    </location>
    <ligand>
        <name>Mg(2+)</name>
        <dbReference type="ChEBI" id="CHEBI:18420"/>
    </ligand>
</feature>
<keyword evidence="4" id="KW-0963">Cytoplasm</keyword>
<organism evidence="8 9">
    <name type="scientific">Toxocara canis</name>
    <name type="common">Canine roundworm</name>
    <dbReference type="NCBI Taxonomy" id="6265"/>
    <lineage>
        <taxon>Eukaryota</taxon>
        <taxon>Metazoa</taxon>
        <taxon>Ecdysozoa</taxon>
        <taxon>Nematoda</taxon>
        <taxon>Chromadorea</taxon>
        <taxon>Rhabditida</taxon>
        <taxon>Spirurina</taxon>
        <taxon>Ascaridomorpha</taxon>
        <taxon>Ascaridoidea</taxon>
        <taxon>Toxocaridae</taxon>
        <taxon>Toxocara</taxon>
    </lineage>
</organism>